<dbReference type="STRING" id="553466.SAMN04487950_2265"/>
<keyword evidence="2" id="KW-1185">Reference proteome</keyword>
<dbReference type="EMBL" id="FOTC01000002">
    <property type="protein sequence ID" value="SFL06714.1"/>
    <property type="molecule type" value="Genomic_DNA"/>
</dbReference>
<organism evidence="1 2">
    <name type="scientific">Halogranum rubrum</name>
    <dbReference type="NCBI Taxonomy" id="553466"/>
    <lineage>
        <taxon>Archaea</taxon>
        <taxon>Methanobacteriati</taxon>
        <taxon>Methanobacteriota</taxon>
        <taxon>Stenosarchaea group</taxon>
        <taxon>Halobacteria</taxon>
        <taxon>Halobacteriales</taxon>
        <taxon>Haloferacaceae</taxon>
    </lineage>
</organism>
<protein>
    <submittedName>
        <fullName evidence="1">Uncharacterized protein</fullName>
    </submittedName>
</protein>
<evidence type="ECO:0000313" key="1">
    <source>
        <dbReference type="EMBL" id="SFL06714.1"/>
    </source>
</evidence>
<gene>
    <name evidence="1" type="ORF">SAMN04487950_2265</name>
</gene>
<dbReference type="AlphaFoldDB" id="A0A1I4ELX1"/>
<dbReference type="Proteomes" id="UP000199607">
    <property type="component" value="Unassembled WGS sequence"/>
</dbReference>
<proteinExistence type="predicted"/>
<sequence>MSVACFTQDDASFLEGRSVSGDHGGQPTFSAGYHSLTPTSVLCARTVGIAVLLIHTSNSDWTVVEPSPQVASIEYIVVEPSRKEPGTQRLLFDGAGGADDLFLAELRTDEL</sequence>
<reference evidence="2" key="1">
    <citation type="submission" date="2016-10" db="EMBL/GenBank/DDBJ databases">
        <authorList>
            <person name="Varghese N."/>
            <person name="Submissions S."/>
        </authorList>
    </citation>
    <scope>NUCLEOTIDE SEQUENCE [LARGE SCALE GENOMIC DNA]</scope>
    <source>
        <strain evidence="2">CGMCC 1.7738</strain>
    </source>
</reference>
<name>A0A1I4ELX1_9EURY</name>
<accession>A0A1I4ELX1</accession>
<evidence type="ECO:0000313" key="2">
    <source>
        <dbReference type="Proteomes" id="UP000199607"/>
    </source>
</evidence>